<evidence type="ECO:0000313" key="1">
    <source>
        <dbReference type="EMBL" id="MFC7363270.1"/>
    </source>
</evidence>
<gene>
    <name evidence="1" type="ORF">ACFQO6_23565</name>
</gene>
<dbReference type="Gene3D" id="3.90.1150.30">
    <property type="match status" value="1"/>
</dbReference>
<dbReference type="InterPro" id="IPR058532">
    <property type="entry name" value="YjbR/MT2646/Rv2570-like"/>
</dbReference>
<organism evidence="1 2">
    <name type="scientific">Nocardioides astragali</name>
    <dbReference type="NCBI Taxonomy" id="1776736"/>
    <lineage>
        <taxon>Bacteria</taxon>
        <taxon>Bacillati</taxon>
        <taxon>Actinomycetota</taxon>
        <taxon>Actinomycetes</taxon>
        <taxon>Propionibacteriales</taxon>
        <taxon>Nocardioidaceae</taxon>
        <taxon>Nocardioides</taxon>
    </lineage>
</organism>
<protein>
    <submittedName>
        <fullName evidence="1">MmcQ/YjbR family DNA-binding protein</fullName>
    </submittedName>
</protein>
<dbReference type="Proteomes" id="UP001596524">
    <property type="component" value="Unassembled WGS sequence"/>
</dbReference>
<dbReference type="Pfam" id="PF04237">
    <property type="entry name" value="YjbR"/>
    <property type="match status" value="1"/>
</dbReference>
<dbReference type="EMBL" id="JBHTCH010000030">
    <property type="protein sequence ID" value="MFC7363270.1"/>
    <property type="molecule type" value="Genomic_DNA"/>
</dbReference>
<comment type="caution">
    <text evidence="1">The sequence shown here is derived from an EMBL/GenBank/DDBJ whole genome shotgun (WGS) entry which is preliminary data.</text>
</comment>
<accession>A0ABW2NBJ8</accession>
<keyword evidence="1" id="KW-0238">DNA-binding</keyword>
<name>A0ABW2NBJ8_9ACTN</name>
<evidence type="ECO:0000313" key="2">
    <source>
        <dbReference type="Proteomes" id="UP001596524"/>
    </source>
</evidence>
<dbReference type="PANTHER" id="PTHR35145">
    <property type="entry name" value="CYTOPLASMIC PROTEIN-RELATED"/>
    <property type="match status" value="1"/>
</dbReference>
<dbReference type="GO" id="GO:0003677">
    <property type="term" value="F:DNA binding"/>
    <property type="evidence" value="ECO:0007669"/>
    <property type="project" value="UniProtKB-KW"/>
</dbReference>
<dbReference type="InterPro" id="IPR038056">
    <property type="entry name" value="YjbR-like_sf"/>
</dbReference>
<sequence length="124" mass="13656">MSDDEALEAAAWRTATPLAGVTRGPYFGPGYEVFKVIGKVFMMTTDVPGRMVVTLKCDPHDALALRTEFPSIVSGYHMNKRHWISIGTGAGITEGLVSELVTNAYLLVVDSLPRRLRPLEPRRP</sequence>
<keyword evidence="2" id="KW-1185">Reference proteome</keyword>
<dbReference type="PANTHER" id="PTHR35145:SF1">
    <property type="entry name" value="CYTOPLASMIC PROTEIN"/>
    <property type="match status" value="1"/>
</dbReference>
<dbReference type="SUPFAM" id="SSF142906">
    <property type="entry name" value="YjbR-like"/>
    <property type="match status" value="1"/>
</dbReference>
<dbReference type="RefSeq" id="WP_255889383.1">
    <property type="nucleotide sequence ID" value="NZ_JAFMZM010000002.1"/>
</dbReference>
<dbReference type="InterPro" id="IPR007351">
    <property type="entry name" value="YjbR"/>
</dbReference>
<reference evidence="2" key="1">
    <citation type="journal article" date="2019" name="Int. J. Syst. Evol. Microbiol.">
        <title>The Global Catalogue of Microorganisms (GCM) 10K type strain sequencing project: providing services to taxonomists for standard genome sequencing and annotation.</title>
        <authorList>
            <consortium name="The Broad Institute Genomics Platform"/>
            <consortium name="The Broad Institute Genome Sequencing Center for Infectious Disease"/>
            <person name="Wu L."/>
            <person name="Ma J."/>
        </authorList>
    </citation>
    <scope>NUCLEOTIDE SEQUENCE [LARGE SCALE GENOMIC DNA]</scope>
    <source>
        <strain evidence="2">FCH27</strain>
    </source>
</reference>
<proteinExistence type="predicted"/>